<feature type="region of interest" description="Disordered" evidence="2">
    <location>
        <begin position="215"/>
        <end position="265"/>
    </location>
</feature>
<name>A0A811KNC3_9BILA</name>
<reference evidence="3" key="1">
    <citation type="submission" date="2020-09" db="EMBL/GenBank/DDBJ databases">
        <authorList>
            <person name="Kikuchi T."/>
        </authorList>
    </citation>
    <scope>NUCLEOTIDE SEQUENCE</scope>
    <source>
        <strain evidence="3">SH1</strain>
    </source>
</reference>
<dbReference type="Proteomes" id="UP000614601">
    <property type="component" value="Unassembled WGS sequence"/>
</dbReference>
<feature type="compositionally biased region" description="Basic and acidic residues" evidence="2">
    <location>
        <begin position="594"/>
        <end position="619"/>
    </location>
</feature>
<feature type="region of interest" description="Disordered" evidence="2">
    <location>
        <begin position="165"/>
        <end position="197"/>
    </location>
</feature>
<dbReference type="OrthoDB" id="5812867at2759"/>
<dbReference type="Proteomes" id="UP000783686">
    <property type="component" value="Unassembled WGS sequence"/>
</dbReference>
<protein>
    <submittedName>
        <fullName evidence="3">Uncharacterized protein</fullName>
    </submittedName>
</protein>
<evidence type="ECO:0000256" key="2">
    <source>
        <dbReference type="SAM" id="MobiDB-lite"/>
    </source>
</evidence>
<comment type="caution">
    <text evidence="3">The sequence shown here is derived from an EMBL/GenBank/DDBJ whole genome shotgun (WGS) entry which is preliminary data.</text>
</comment>
<feature type="region of interest" description="Disordered" evidence="2">
    <location>
        <begin position="101"/>
        <end position="141"/>
    </location>
</feature>
<evidence type="ECO:0000256" key="1">
    <source>
        <dbReference type="SAM" id="Coils"/>
    </source>
</evidence>
<dbReference type="EMBL" id="CAJFCW020000003">
    <property type="protein sequence ID" value="CAG9106646.1"/>
    <property type="molecule type" value="Genomic_DNA"/>
</dbReference>
<feature type="region of interest" description="Disordered" evidence="2">
    <location>
        <begin position="534"/>
        <end position="555"/>
    </location>
</feature>
<feature type="coiled-coil region" evidence="1">
    <location>
        <begin position="479"/>
        <end position="513"/>
    </location>
</feature>
<feature type="compositionally biased region" description="Low complexity" evidence="2">
    <location>
        <begin position="244"/>
        <end position="257"/>
    </location>
</feature>
<dbReference type="AlphaFoldDB" id="A0A811KNC3"/>
<feature type="region of interest" description="Disordered" evidence="2">
    <location>
        <begin position="589"/>
        <end position="648"/>
    </location>
</feature>
<sequence>MENRMFDSSDDIMMTSNMTYVIGNSSDLANFCDLDSSLIELDISNHNSVNTSIVLDRPTLDPSLLPIINDEMPIIGDDELETPVAYNRNLSESLRAKELLKQKESEKKSPTKPRQPLYPGPAKNAEVKPVQPKPKKMSKHEEIMLRIKQSIAEEKKAPKKEIKSKLAETLKSAPTPKAVSREPSTLKSKNLNPSTPVNNRLVANKLRVQTAEKPIKPRCPPASSAGAGIAKLRQPARDIPTKKSVSSHNLNSNSNNSMALKRQSQPVPLGRVTLDIDAEQLVTADDFRNEFEKVKTTSLKNYRGFDQVAKLFDALMGQLSEQQKSNERVGEELNSANKANENLKKCMDEFMEQNQKAVEELNKNAEQQLNEKIEFYEEKLSSQKDQLEARIALLEKQLAEEKEANEITPVVASNKENVCNGNCENEIASLNYALSLQKETTKQIRSEKCDLELKLDDMQVLRNHLSSTKSQLDRVNHALEQQKLYSKELLNEFNKLNNRVTTAEREKIECQQKYDILLYKLEQRHQFATSDLATSFASSDSERPKSADQKSPGGIMSTSRLFATVARKVKPKDNVDEIFDSSGVVQLNENGYTDESHSESEGYSHADNEYDENGHVVLKEDEEYEGYGSQEMEQDAGTPVNEVVEAVQ</sequence>
<feature type="compositionally biased region" description="Polar residues" evidence="2">
    <location>
        <begin position="182"/>
        <end position="197"/>
    </location>
</feature>
<feature type="coiled-coil region" evidence="1">
    <location>
        <begin position="319"/>
        <end position="404"/>
    </location>
</feature>
<proteinExistence type="predicted"/>
<accession>A0A811KNC3</accession>
<gene>
    <name evidence="3" type="ORF">BOKJ2_LOCUS6768</name>
</gene>
<dbReference type="EMBL" id="CAJFDH010000003">
    <property type="protein sequence ID" value="CAD5216799.1"/>
    <property type="molecule type" value="Genomic_DNA"/>
</dbReference>
<evidence type="ECO:0000313" key="4">
    <source>
        <dbReference type="Proteomes" id="UP000614601"/>
    </source>
</evidence>
<organism evidence="3 4">
    <name type="scientific">Bursaphelenchus okinawaensis</name>
    <dbReference type="NCBI Taxonomy" id="465554"/>
    <lineage>
        <taxon>Eukaryota</taxon>
        <taxon>Metazoa</taxon>
        <taxon>Ecdysozoa</taxon>
        <taxon>Nematoda</taxon>
        <taxon>Chromadorea</taxon>
        <taxon>Rhabditida</taxon>
        <taxon>Tylenchina</taxon>
        <taxon>Tylenchomorpha</taxon>
        <taxon>Aphelenchoidea</taxon>
        <taxon>Aphelenchoididae</taxon>
        <taxon>Bursaphelenchus</taxon>
    </lineage>
</organism>
<keyword evidence="1" id="KW-0175">Coiled coil</keyword>
<evidence type="ECO:0000313" key="3">
    <source>
        <dbReference type="EMBL" id="CAD5216799.1"/>
    </source>
</evidence>
<keyword evidence="4" id="KW-1185">Reference proteome</keyword>